<keyword evidence="4" id="KW-0010">Activator</keyword>
<dbReference type="InterPro" id="IPR051032">
    <property type="entry name" value="AP2/ERF_TF_ERF_subfamily"/>
</dbReference>
<protein>
    <recommendedName>
        <fullName evidence="9">AP2/ERF domain-containing protein</fullName>
    </recommendedName>
</protein>
<dbReference type="AlphaFoldDB" id="A0A8X7W918"/>
<dbReference type="FunFam" id="3.30.730.10:FF:000001">
    <property type="entry name" value="Ethylene-responsive transcription factor 2"/>
    <property type="match status" value="1"/>
</dbReference>
<name>A0A8X7W918_BRACI</name>
<evidence type="ECO:0000256" key="5">
    <source>
        <dbReference type="ARBA" id="ARBA00023163"/>
    </source>
</evidence>
<gene>
    <name evidence="10" type="ORF">Bca52824_008962</name>
</gene>
<dbReference type="SMART" id="SM00380">
    <property type="entry name" value="AP2"/>
    <property type="match status" value="1"/>
</dbReference>
<feature type="region of interest" description="Disordered" evidence="8">
    <location>
        <begin position="30"/>
        <end position="92"/>
    </location>
</feature>
<sequence length="285" mass="30901">METQINIEKSASQVTLISSTISAVSSSVASLSYSPTPSSSSSSSSSTTSNFETPKRKASIRSLSSLAVKDHHDDQGGKRRKTTGGDKHPTYRGVRMRSWGKWVSEIREPRKKSRIWLGTYPTADMAARAHDVAALAIKGTTAYLNFPELSGELPRPVTNSPKDIQAAATAAAVNWQDSGASSLRVSDSNVAELAEAEPSGTVSDSVVFSSDITTRELSETSCASTTSFVDKDSDEEKLFDLPDLFNDGNEMIIRNDAFWYDSSTWQLCGADAGFRLEEPFFCLND</sequence>
<dbReference type="Gene3D" id="3.30.730.10">
    <property type="entry name" value="AP2/ERF domain"/>
    <property type="match status" value="1"/>
</dbReference>
<evidence type="ECO:0000256" key="6">
    <source>
        <dbReference type="ARBA" id="ARBA00023242"/>
    </source>
</evidence>
<dbReference type="SUPFAM" id="SSF54171">
    <property type="entry name" value="DNA-binding domain"/>
    <property type="match status" value="1"/>
</dbReference>
<reference evidence="10 11" key="1">
    <citation type="submission" date="2020-02" db="EMBL/GenBank/DDBJ databases">
        <authorList>
            <person name="Ma Q."/>
            <person name="Huang Y."/>
            <person name="Song X."/>
            <person name="Pei D."/>
        </authorList>
    </citation>
    <scope>NUCLEOTIDE SEQUENCE [LARGE SCALE GENOMIC DNA]</scope>
    <source>
        <strain evidence="10">Sxm20200214</strain>
        <tissue evidence="10">Leaf</tissue>
    </source>
</reference>
<feature type="domain" description="AP2/ERF" evidence="9">
    <location>
        <begin position="90"/>
        <end position="147"/>
    </location>
</feature>
<dbReference type="PROSITE" id="PS51032">
    <property type="entry name" value="AP2_ERF"/>
    <property type="match status" value="1"/>
</dbReference>
<dbReference type="InterPro" id="IPR016177">
    <property type="entry name" value="DNA-bd_dom_sf"/>
</dbReference>
<dbReference type="Pfam" id="PF00847">
    <property type="entry name" value="AP2"/>
    <property type="match status" value="1"/>
</dbReference>
<dbReference type="PRINTS" id="PR00367">
    <property type="entry name" value="ETHRSPELEMNT"/>
</dbReference>
<evidence type="ECO:0000256" key="2">
    <source>
        <dbReference type="ARBA" id="ARBA00023015"/>
    </source>
</evidence>
<dbReference type="InterPro" id="IPR036955">
    <property type="entry name" value="AP2/ERF_dom_sf"/>
</dbReference>
<keyword evidence="11" id="KW-1185">Reference proteome</keyword>
<dbReference type="InterPro" id="IPR001471">
    <property type="entry name" value="AP2/ERF_dom"/>
</dbReference>
<keyword evidence="5" id="KW-0804">Transcription</keyword>
<dbReference type="EMBL" id="JAAMPC010000002">
    <property type="protein sequence ID" value="KAG2326234.1"/>
    <property type="molecule type" value="Genomic_DNA"/>
</dbReference>
<keyword evidence="2" id="KW-0805">Transcription regulation</keyword>
<comment type="similarity">
    <text evidence="7">Belongs to the AP2/ERF transcription factor family. ERF subfamily.</text>
</comment>
<evidence type="ECO:0000313" key="11">
    <source>
        <dbReference type="Proteomes" id="UP000886595"/>
    </source>
</evidence>
<evidence type="ECO:0000256" key="3">
    <source>
        <dbReference type="ARBA" id="ARBA00023125"/>
    </source>
</evidence>
<dbReference type="PANTHER" id="PTHR31985:SF130">
    <property type="entry name" value="ETHYLENE-RESPONSIVE TRANSCRIPTION FACTOR ERF034"/>
    <property type="match status" value="1"/>
</dbReference>
<evidence type="ECO:0000256" key="1">
    <source>
        <dbReference type="ARBA" id="ARBA00004123"/>
    </source>
</evidence>
<keyword evidence="3" id="KW-0238">DNA-binding</keyword>
<evidence type="ECO:0000256" key="4">
    <source>
        <dbReference type="ARBA" id="ARBA00023159"/>
    </source>
</evidence>
<comment type="caution">
    <text evidence="10">The sequence shown here is derived from an EMBL/GenBank/DDBJ whole genome shotgun (WGS) entry which is preliminary data.</text>
</comment>
<evidence type="ECO:0000259" key="9">
    <source>
        <dbReference type="PROSITE" id="PS51032"/>
    </source>
</evidence>
<dbReference type="GO" id="GO:0003700">
    <property type="term" value="F:DNA-binding transcription factor activity"/>
    <property type="evidence" value="ECO:0007669"/>
    <property type="project" value="InterPro"/>
</dbReference>
<dbReference type="OrthoDB" id="1932364at2759"/>
<accession>A0A8X7W918</accession>
<dbReference type="PANTHER" id="PTHR31985">
    <property type="entry name" value="ETHYLENE-RESPONSIVE TRANSCRIPTION FACTOR ERF042-RELATED"/>
    <property type="match status" value="1"/>
</dbReference>
<keyword evidence="6" id="KW-0539">Nucleus</keyword>
<dbReference type="GO" id="GO:0005634">
    <property type="term" value="C:nucleus"/>
    <property type="evidence" value="ECO:0007669"/>
    <property type="project" value="UniProtKB-SubCell"/>
</dbReference>
<comment type="subcellular location">
    <subcellularLocation>
        <location evidence="1">Nucleus</location>
    </subcellularLocation>
</comment>
<evidence type="ECO:0000256" key="7">
    <source>
        <dbReference type="ARBA" id="ARBA00024343"/>
    </source>
</evidence>
<evidence type="ECO:0000256" key="8">
    <source>
        <dbReference type="SAM" id="MobiDB-lite"/>
    </source>
</evidence>
<evidence type="ECO:0000313" key="10">
    <source>
        <dbReference type="EMBL" id="KAG2326234.1"/>
    </source>
</evidence>
<feature type="compositionally biased region" description="Low complexity" evidence="8">
    <location>
        <begin position="30"/>
        <end position="49"/>
    </location>
</feature>
<dbReference type="GO" id="GO:0003677">
    <property type="term" value="F:DNA binding"/>
    <property type="evidence" value="ECO:0007669"/>
    <property type="project" value="UniProtKB-KW"/>
</dbReference>
<proteinExistence type="inferred from homology"/>
<organism evidence="10 11">
    <name type="scientific">Brassica carinata</name>
    <name type="common">Ethiopian mustard</name>
    <name type="synonym">Abyssinian cabbage</name>
    <dbReference type="NCBI Taxonomy" id="52824"/>
    <lineage>
        <taxon>Eukaryota</taxon>
        <taxon>Viridiplantae</taxon>
        <taxon>Streptophyta</taxon>
        <taxon>Embryophyta</taxon>
        <taxon>Tracheophyta</taxon>
        <taxon>Spermatophyta</taxon>
        <taxon>Magnoliopsida</taxon>
        <taxon>eudicotyledons</taxon>
        <taxon>Gunneridae</taxon>
        <taxon>Pentapetalae</taxon>
        <taxon>rosids</taxon>
        <taxon>malvids</taxon>
        <taxon>Brassicales</taxon>
        <taxon>Brassicaceae</taxon>
        <taxon>Brassiceae</taxon>
        <taxon>Brassica</taxon>
    </lineage>
</organism>
<feature type="compositionally biased region" description="Basic and acidic residues" evidence="8">
    <location>
        <begin position="68"/>
        <end position="89"/>
    </location>
</feature>
<dbReference type="CDD" id="cd00018">
    <property type="entry name" value="AP2"/>
    <property type="match status" value="1"/>
</dbReference>
<dbReference type="Proteomes" id="UP000886595">
    <property type="component" value="Unassembled WGS sequence"/>
</dbReference>